<dbReference type="EMBL" id="CP133618">
    <property type="protein sequence ID" value="WMV37636.1"/>
    <property type="molecule type" value="Genomic_DNA"/>
</dbReference>
<gene>
    <name evidence="2" type="ORF">MTR67_031021</name>
</gene>
<reference evidence="2" key="1">
    <citation type="submission" date="2023-08" db="EMBL/GenBank/DDBJ databases">
        <title>A de novo genome assembly of Solanum verrucosum Schlechtendal, a Mexican diploid species geographically isolated from the other diploid A-genome species in potato relatives.</title>
        <authorList>
            <person name="Hosaka K."/>
        </authorList>
    </citation>
    <scope>NUCLEOTIDE SEQUENCE</scope>
    <source>
        <tissue evidence="2">Young leaves</tissue>
    </source>
</reference>
<organism evidence="2 3">
    <name type="scientific">Solanum verrucosum</name>
    <dbReference type="NCBI Taxonomy" id="315347"/>
    <lineage>
        <taxon>Eukaryota</taxon>
        <taxon>Viridiplantae</taxon>
        <taxon>Streptophyta</taxon>
        <taxon>Embryophyta</taxon>
        <taxon>Tracheophyta</taxon>
        <taxon>Spermatophyta</taxon>
        <taxon>Magnoliopsida</taxon>
        <taxon>eudicotyledons</taxon>
        <taxon>Gunneridae</taxon>
        <taxon>Pentapetalae</taxon>
        <taxon>asterids</taxon>
        <taxon>lamiids</taxon>
        <taxon>Solanales</taxon>
        <taxon>Solanaceae</taxon>
        <taxon>Solanoideae</taxon>
        <taxon>Solaneae</taxon>
        <taxon>Solanum</taxon>
    </lineage>
</organism>
<proteinExistence type="predicted"/>
<accession>A0AAF0ZD22</accession>
<keyword evidence="1" id="KW-1133">Transmembrane helix</keyword>
<name>A0AAF0ZD22_SOLVR</name>
<evidence type="ECO:0000256" key="1">
    <source>
        <dbReference type="SAM" id="Phobius"/>
    </source>
</evidence>
<dbReference type="Proteomes" id="UP001234989">
    <property type="component" value="Chromosome 7"/>
</dbReference>
<keyword evidence="3" id="KW-1185">Reference proteome</keyword>
<keyword evidence="1" id="KW-0812">Transmembrane</keyword>
<sequence>MDIFVEHTDEYQWTYDVVNIEGAQFQSEESLVDVNVIEESDATSEEYSTAECIGVNEKIRDNQFKEKTIEFGVASDMAKIPSDTQAEARQLNQPRAQPQIPLRSSAFILEKKKDRGFGGCFRWWSELERPLEKSFGSGFCGLSSGGLVGVLSEKKSELMWFVWWGCVVFWSFVASWCGFAGGEERKVEVVR</sequence>
<feature type="transmembrane region" description="Helical" evidence="1">
    <location>
        <begin position="158"/>
        <end position="181"/>
    </location>
</feature>
<keyword evidence="1" id="KW-0472">Membrane</keyword>
<evidence type="ECO:0000313" key="3">
    <source>
        <dbReference type="Proteomes" id="UP001234989"/>
    </source>
</evidence>
<evidence type="ECO:0000313" key="2">
    <source>
        <dbReference type="EMBL" id="WMV37636.1"/>
    </source>
</evidence>
<protein>
    <submittedName>
        <fullName evidence="2">Uncharacterized protein</fullName>
    </submittedName>
</protein>
<dbReference type="AlphaFoldDB" id="A0AAF0ZD22"/>